<evidence type="ECO:0000313" key="13">
    <source>
        <dbReference type="Proteomes" id="UP001627154"/>
    </source>
</evidence>
<comment type="subcellular location">
    <subcellularLocation>
        <location evidence="2">Endosome membrane</location>
        <topology evidence="2">Peripheral membrane protein</topology>
    </subcellularLocation>
    <subcellularLocation>
        <location evidence="1">Golgi apparatus</location>
        <location evidence="1">trans-Golgi network membrane</location>
        <topology evidence="1">Peripheral membrane protein</topology>
    </subcellularLocation>
</comment>
<evidence type="ECO:0000256" key="6">
    <source>
        <dbReference type="ARBA" id="ARBA00023034"/>
    </source>
</evidence>
<dbReference type="PANTHER" id="PTHR12820">
    <property type="entry name" value="VACUOLAR SORTING PROTEIN 53"/>
    <property type="match status" value="1"/>
</dbReference>
<evidence type="ECO:0000256" key="5">
    <source>
        <dbReference type="ARBA" id="ARBA00022753"/>
    </source>
</evidence>
<feature type="coiled-coil region" evidence="8">
    <location>
        <begin position="63"/>
        <end position="143"/>
    </location>
</feature>
<keyword evidence="6" id="KW-0333">Golgi apparatus</keyword>
<dbReference type="Proteomes" id="UP001627154">
    <property type="component" value="Unassembled WGS sequence"/>
</dbReference>
<dbReference type="AlphaFoldDB" id="A0ABD2X1H0"/>
<dbReference type="InterPro" id="IPR031745">
    <property type="entry name" value="Vps53_C"/>
</dbReference>
<evidence type="ECO:0000256" key="9">
    <source>
        <dbReference type="SAM" id="MobiDB-lite"/>
    </source>
</evidence>
<name>A0ABD2X1H0_9HYME</name>
<dbReference type="Pfam" id="PF16854">
    <property type="entry name" value="VPS53_C"/>
    <property type="match status" value="1"/>
</dbReference>
<gene>
    <name evidence="12" type="ORF">TKK_007383</name>
</gene>
<evidence type="ECO:0000256" key="8">
    <source>
        <dbReference type="SAM" id="Coils"/>
    </source>
</evidence>
<evidence type="ECO:0000256" key="1">
    <source>
        <dbReference type="ARBA" id="ARBA00004150"/>
    </source>
</evidence>
<keyword evidence="7" id="KW-0472">Membrane</keyword>
<evidence type="ECO:0000259" key="10">
    <source>
        <dbReference type="Pfam" id="PF04100"/>
    </source>
</evidence>
<feature type="compositionally biased region" description="Basic and acidic residues" evidence="9">
    <location>
        <begin position="374"/>
        <end position="383"/>
    </location>
</feature>
<comment type="similarity">
    <text evidence="3">Belongs to the VPS53 family.</text>
</comment>
<dbReference type="PANTHER" id="PTHR12820:SF0">
    <property type="entry name" value="VACUOLAR PROTEIN SORTING-ASSOCIATED PROTEIN 53 HOMOLOG"/>
    <property type="match status" value="1"/>
</dbReference>
<keyword evidence="13" id="KW-1185">Reference proteome</keyword>
<dbReference type="EMBL" id="JBJJXI010000058">
    <property type="protein sequence ID" value="KAL3399173.1"/>
    <property type="molecule type" value="Genomic_DNA"/>
</dbReference>
<dbReference type="GO" id="GO:0005794">
    <property type="term" value="C:Golgi apparatus"/>
    <property type="evidence" value="ECO:0007669"/>
    <property type="project" value="UniProtKB-SubCell"/>
</dbReference>
<protein>
    <recommendedName>
        <fullName evidence="4">Vacuolar protein sorting-associated protein 53 homolog</fullName>
    </recommendedName>
</protein>
<dbReference type="Gene3D" id="1.10.357.110">
    <property type="entry name" value="Vacuolar protein sorting-associated protein 53, C-terminus"/>
    <property type="match status" value="1"/>
</dbReference>
<evidence type="ECO:0000256" key="2">
    <source>
        <dbReference type="ARBA" id="ARBA00004481"/>
    </source>
</evidence>
<feature type="domain" description="Vps53 C-terminal" evidence="11">
    <location>
        <begin position="714"/>
        <end position="798"/>
    </location>
</feature>
<keyword evidence="8" id="KW-0175">Coiled coil</keyword>
<proteinExistence type="inferred from homology"/>
<dbReference type="InterPro" id="IPR007234">
    <property type="entry name" value="Vps53_N"/>
</dbReference>
<dbReference type="Pfam" id="PF04100">
    <property type="entry name" value="Vps53_N"/>
    <property type="match status" value="1"/>
</dbReference>
<dbReference type="GO" id="GO:0010008">
    <property type="term" value="C:endosome membrane"/>
    <property type="evidence" value="ECO:0007669"/>
    <property type="project" value="UniProtKB-SubCell"/>
</dbReference>
<comment type="caution">
    <text evidence="12">The sequence shown here is derived from an EMBL/GenBank/DDBJ whole genome shotgun (WGS) entry which is preliminary data.</text>
</comment>
<keyword evidence="5" id="KW-0967">Endosome</keyword>
<evidence type="ECO:0000256" key="7">
    <source>
        <dbReference type="ARBA" id="ARBA00023136"/>
    </source>
</evidence>
<accession>A0ABD2X1H0</accession>
<feature type="domain" description="Vps53 N-terminal" evidence="10">
    <location>
        <begin position="45"/>
        <end position="448"/>
    </location>
</feature>
<evidence type="ECO:0000256" key="4">
    <source>
        <dbReference type="ARBA" id="ARBA00014103"/>
    </source>
</evidence>
<evidence type="ECO:0000259" key="11">
    <source>
        <dbReference type="Pfam" id="PF16854"/>
    </source>
</evidence>
<organism evidence="12 13">
    <name type="scientific">Trichogramma kaykai</name>
    <dbReference type="NCBI Taxonomy" id="54128"/>
    <lineage>
        <taxon>Eukaryota</taxon>
        <taxon>Metazoa</taxon>
        <taxon>Ecdysozoa</taxon>
        <taxon>Arthropoda</taxon>
        <taxon>Hexapoda</taxon>
        <taxon>Insecta</taxon>
        <taxon>Pterygota</taxon>
        <taxon>Neoptera</taxon>
        <taxon>Endopterygota</taxon>
        <taxon>Hymenoptera</taxon>
        <taxon>Apocrita</taxon>
        <taxon>Proctotrupomorpha</taxon>
        <taxon>Chalcidoidea</taxon>
        <taxon>Trichogrammatidae</taxon>
        <taxon>Trichogramma</taxon>
    </lineage>
</organism>
<reference evidence="12 13" key="1">
    <citation type="journal article" date="2024" name="bioRxiv">
        <title>A reference genome for Trichogramma kaykai: A tiny desert-dwelling parasitoid wasp with competing sex-ratio distorters.</title>
        <authorList>
            <person name="Culotta J."/>
            <person name="Lindsey A.R."/>
        </authorList>
    </citation>
    <scope>NUCLEOTIDE SEQUENCE [LARGE SCALE GENOMIC DNA]</scope>
    <source>
        <strain evidence="12 13">KSX58</strain>
    </source>
</reference>
<evidence type="ECO:0000313" key="12">
    <source>
        <dbReference type="EMBL" id="KAL3399173.1"/>
    </source>
</evidence>
<dbReference type="InterPro" id="IPR038260">
    <property type="entry name" value="Vps53_C_sf"/>
</dbReference>
<feature type="region of interest" description="Disordered" evidence="9">
    <location>
        <begin position="374"/>
        <end position="408"/>
    </location>
</feature>
<sequence>MADEEKEQTLEEHLAEWRASIVTYPPHVQAVIDKVIPSSDPLDQPDFNPVDYINTLFPTEQSLVNIDEVINKLENESKQINKEMRQLIGGQTGNTQDGKIALDNTQKVIKQLFGQIKDIKRMAEESEETVKEITRDIKQLDFAKKNLTVSITTLNHLHMLVEGVETLKDLTKRKQYKEIVLPLQAVMEVMKYFHNHMDTPQIKNVYDEIKKIHVELAQQITTDFKETFTGQNAKNFAHLTDACLVLSVLDPKVKKELLQWFVTMQLQEYTHLFDENQEFAWLDKIDRRYAWIKKHLIDFEAKFGNIFPQDWEISERIAVQFCFVTREDLSKLMHKRTAEIDVKLLLYAIQRTTNFETLLAKRFTGITLEEINKKEGKADEKKSQTAKTAAGNPFEETTAKNQSTESDMKELGSPFTNLIGRCFESYLYIYIESLDRNLAELLDKFIADCKTRPPGAGGIHETGQQEGPSSVLSSCADLFVFYKKCMLQCTQLSSGAIMLNLAEVFQKYLREYAVKILQNNLPKIGGGSIGTSVSNITRDFRDLSTSGFIQNFQSFLKEGESSKFNKEEQARICCILTTAEYCLETTQQLEEKLRLKTDKMYADRINLSQEQDIFHGVISNCIQLLVQDLELACEPAMNAMIKMQWSSIETVGDQSGYVSTILSHLRQTIPVIRDQLSSCRKYFTQLCVKFVSSFIPKLTQQIFKCKPLSTVGTEQLLLDVHMLKTALLDLPSAGSSVQRKAPAMYTKVVIKGMSNAEMLLKVVMAPTDSPSCFADQCKKLLPDLKIPEFQKILDMKGLRKTEQTQLIEEFKHRIASEATNETNSHPPPESPEHEAGRIQKLEKLIKKRM</sequence>
<feature type="region of interest" description="Disordered" evidence="9">
    <location>
        <begin position="815"/>
        <end position="838"/>
    </location>
</feature>
<evidence type="ECO:0000256" key="3">
    <source>
        <dbReference type="ARBA" id="ARBA00008628"/>
    </source>
</evidence>
<dbReference type="InterPro" id="IPR039766">
    <property type="entry name" value="Vps53"/>
</dbReference>